<dbReference type="EMBL" id="QPFP01000010">
    <property type="protein sequence ID" value="TEB34098.1"/>
    <property type="molecule type" value="Genomic_DNA"/>
</dbReference>
<keyword evidence="3" id="KW-1185">Reference proteome</keyword>
<organism evidence="2 3">
    <name type="scientific">Coprinellus micaceus</name>
    <name type="common">Glistening ink-cap mushroom</name>
    <name type="synonym">Coprinus micaceus</name>
    <dbReference type="NCBI Taxonomy" id="71717"/>
    <lineage>
        <taxon>Eukaryota</taxon>
        <taxon>Fungi</taxon>
        <taxon>Dikarya</taxon>
        <taxon>Basidiomycota</taxon>
        <taxon>Agaricomycotina</taxon>
        <taxon>Agaricomycetes</taxon>
        <taxon>Agaricomycetidae</taxon>
        <taxon>Agaricales</taxon>
        <taxon>Agaricineae</taxon>
        <taxon>Psathyrellaceae</taxon>
        <taxon>Coprinellus</taxon>
    </lineage>
</organism>
<dbReference type="AlphaFoldDB" id="A0A4Y7TJH4"/>
<gene>
    <name evidence="2" type="ORF">FA13DRAFT_1729570</name>
</gene>
<evidence type="ECO:0000313" key="2">
    <source>
        <dbReference type="EMBL" id="TEB34098.1"/>
    </source>
</evidence>
<feature type="region of interest" description="Disordered" evidence="1">
    <location>
        <begin position="1"/>
        <end position="21"/>
    </location>
</feature>
<accession>A0A4Y7TJH4</accession>
<dbReference type="Proteomes" id="UP000298030">
    <property type="component" value="Unassembled WGS sequence"/>
</dbReference>
<feature type="compositionally biased region" description="Basic residues" evidence="1">
    <location>
        <begin position="1"/>
        <end position="13"/>
    </location>
</feature>
<proteinExistence type="predicted"/>
<protein>
    <submittedName>
        <fullName evidence="2">Uncharacterized protein</fullName>
    </submittedName>
</protein>
<name>A0A4Y7TJH4_COPMI</name>
<evidence type="ECO:0000256" key="1">
    <source>
        <dbReference type="SAM" id="MobiDB-lite"/>
    </source>
</evidence>
<comment type="caution">
    <text evidence="2">The sequence shown here is derived from an EMBL/GenBank/DDBJ whole genome shotgun (WGS) entry which is preliminary data.</text>
</comment>
<evidence type="ECO:0000313" key="3">
    <source>
        <dbReference type="Proteomes" id="UP000298030"/>
    </source>
</evidence>
<sequence length="89" mass="10183">MYTHHDHGKRCHPKSPSIESDEQLHWEWRPRSFFGRPQIACRGASGVYVGGLWHTRYPMRGFRWAHSLTRDPMQGGLGGQGIIGEGRGR</sequence>
<reference evidence="2 3" key="1">
    <citation type="journal article" date="2019" name="Nat. Ecol. Evol.">
        <title>Megaphylogeny resolves global patterns of mushroom evolution.</title>
        <authorList>
            <person name="Varga T."/>
            <person name="Krizsan K."/>
            <person name="Foldi C."/>
            <person name="Dima B."/>
            <person name="Sanchez-Garcia M."/>
            <person name="Sanchez-Ramirez S."/>
            <person name="Szollosi G.J."/>
            <person name="Szarkandi J.G."/>
            <person name="Papp V."/>
            <person name="Albert L."/>
            <person name="Andreopoulos W."/>
            <person name="Angelini C."/>
            <person name="Antonin V."/>
            <person name="Barry K.W."/>
            <person name="Bougher N.L."/>
            <person name="Buchanan P."/>
            <person name="Buyck B."/>
            <person name="Bense V."/>
            <person name="Catcheside P."/>
            <person name="Chovatia M."/>
            <person name="Cooper J."/>
            <person name="Damon W."/>
            <person name="Desjardin D."/>
            <person name="Finy P."/>
            <person name="Geml J."/>
            <person name="Haridas S."/>
            <person name="Hughes K."/>
            <person name="Justo A."/>
            <person name="Karasinski D."/>
            <person name="Kautmanova I."/>
            <person name="Kiss B."/>
            <person name="Kocsube S."/>
            <person name="Kotiranta H."/>
            <person name="LaButti K.M."/>
            <person name="Lechner B.E."/>
            <person name="Liimatainen K."/>
            <person name="Lipzen A."/>
            <person name="Lukacs Z."/>
            <person name="Mihaltcheva S."/>
            <person name="Morgado L.N."/>
            <person name="Niskanen T."/>
            <person name="Noordeloos M.E."/>
            <person name="Ohm R.A."/>
            <person name="Ortiz-Santana B."/>
            <person name="Ovrebo C."/>
            <person name="Racz N."/>
            <person name="Riley R."/>
            <person name="Savchenko A."/>
            <person name="Shiryaev A."/>
            <person name="Soop K."/>
            <person name="Spirin V."/>
            <person name="Szebenyi C."/>
            <person name="Tomsovsky M."/>
            <person name="Tulloss R.E."/>
            <person name="Uehling J."/>
            <person name="Grigoriev I.V."/>
            <person name="Vagvolgyi C."/>
            <person name="Papp T."/>
            <person name="Martin F.M."/>
            <person name="Miettinen O."/>
            <person name="Hibbett D.S."/>
            <person name="Nagy L.G."/>
        </authorList>
    </citation>
    <scope>NUCLEOTIDE SEQUENCE [LARGE SCALE GENOMIC DNA]</scope>
    <source>
        <strain evidence="2 3">FP101781</strain>
    </source>
</reference>